<feature type="domain" description="LysM" evidence="10">
    <location>
        <begin position="23"/>
        <end position="68"/>
    </location>
</feature>
<comment type="pathway">
    <text evidence="1 9">Cell wall biogenesis; peptidoglycan biosynthesis.</text>
</comment>
<feature type="domain" description="L,D-TPase catalytic" evidence="11">
    <location>
        <begin position="79"/>
        <end position="186"/>
    </location>
</feature>
<dbReference type="SUPFAM" id="SSF141523">
    <property type="entry name" value="L,D-transpeptidase catalytic domain-like"/>
    <property type="match status" value="1"/>
</dbReference>
<dbReference type="GO" id="GO:0018104">
    <property type="term" value="P:peptidoglycan-protein cross-linking"/>
    <property type="evidence" value="ECO:0007669"/>
    <property type="project" value="TreeGrafter"/>
</dbReference>
<evidence type="ECO:0000256" key="2">
    <source>
        <dbReference type="ARBA" id="ARBA00005992"/>
    </source>
</evidence>
<evidence type="ECO:0000256" key="9">
    <source>
        <dbReference type="PROSITE-ProRule" id="PRU01373"/>
    </source>
</evidence>
<keyword evidence="6 9" id="KW-0133">Cell shape</keyword>
<dbReference type="UniPathway" id="UPA00219"/>
<protein>
    <submittedName>
        <fullName evidence="12">Uncharacterized protein</fullName>
    </submittedName>
</protein>
<dbReference type="PANTHER" id="PTHR30582">
    <property type="entry name" value="L,D-TRANSPEPTIDASE"/>
    <property type="match status" value="1"/>
</dbReference>
<dbReference type="PROSITE" id="PS52029">
    <property type="entry name" value="LD_TPASE"/>
    <property type="match status" value="1"/>
</dbReference>
<dbReference type="PROSITE" id="PS51782">
    <property type="entry name" value="LYSM"/>
    <property type="match status" value="1"/>
</dbReference>
<dbReference type="SUPFAM" id="SSF54106">
    <property type="entry name" value="LysM domain"/>
    <property type="match status" value="1"/>
</dbReference>
<evidence type="ECO:0000256" key="7">
    <source>
        <dbReference type="ARBA" id="ARBA00022984"/>
    </source>
</evidence>
<dbReference type="SMART" id="SM00257">
    <property type="entry name" value="LysM"/>
    <property type="match status" value="1"/>
</dbReference>
<dbReference type="PATRIC" id="fig|1307436.3.peg.1368"/>
<feature type="active site" description="Nucleophile" evidence="9">
    <location>
        <position position="162"/>
    </location>
</feature>
<dbReference type="Pfam" id="PF03734">
    <property type="entry name" value="YkuD"/>
    <property type="match status" value="1"/>
</dbReference>
<evidence type="ECO:0000256" key="6">
    <source>
        <dbReference type="ARBA" id="ARBA00022960"/>
    </source>
</evidence>
<dbReference type="Gene3D" id="2.40.440.10">
    <property type="entry name" value="L,D-transpeptidase catalytic domain-like"/>
    <property type="match status" value="1"/>
</dbReference>
<evidence type="ECO:0000256" key="8">
    <source>
        <dbReference type="ARBA" id="ARBA00023316"/>
    </source>
</evidence>
<keyword evidence="4" id="KW-0808">Transferase</keyword>
<comment type="similarity">
    <text evidence="2">Belongs to the YkuD family.</text>
</comment>
<dbReference type="GO" id="GO:0071555">
    <property type="term" value="P:cell wall organization"/>
    <property type="evidence" value="ECO:0007669"/>
    <property type="project" value="UniProtKB-UniRule"/>
</dbReference>
<dbReference type="InterPro" id="IPR005490">
    <property type="entry name" value="LD_TPept_cat_dom"/>
</dbReference>
<dbReference type="GO" id="GO:0016757">
    <property type="term" value="F:glycosyltransferase activity"/>
    <property type="evidence" value="ECO:0007669"/>
    <property type="project" value="UniProtKB-KW"/>
</dbReference>
<sequence length="187" mass="20518">MSYKIIFSGIYLNIPFQKEVAAIYHTVKPGETMSVISQNYRRPLNELLEANPAIVNPGLIYPGQRIVIPGLPEPDSIPYTIIVSRGKKTLTLLSNGAVQRVYPIAVGKLLTQTPIGEFVIVNREPNPGGPYGVMWLSLSKYGYGIHGTNNPSSIGQSVSKGCIRMYNQDVLKLARIVPNGTRVIIQP</sequence>
<evidence type="ECO:0000313" key="13">
    <source>
        <dbReference type="Proteomes" id="UP000019270"/>
    </source>
</evidence>
<dbReference type="CDD" id="cd00118">
    <property type="entry name" value="LysM"/>
    <property type="match status" value="1"/>
</dbReference>
<dbReference type="GO" id="GO:0071972">
    <property type="term" value="F:peptidoglycan L,D-transpeptidase activity"/>
    <property type="evidence" value="ECO:0007669"/>
    <property type="project" value="TreeGrafter"/>
</dbReference>
<feature type="active site" description="Proton donor/acceptor" evidence="9">
    <location>
        <position position="146"/>
    </location>
</feature>
<evidence type="ECO:0000259" key="10">
    <source>
        <dbReference type="PROSITE" id="PS51782"/>
    </source>
</evidence>
<dbReference type="InterPro" id="IPR050979">
    <property type="entry name" value="LD-transpeptidase"/>
</dbReference>
<dbReference type="InterPro" id="IPR036779">
    <property type="entry name" value="LysM_dom_sf"/>
</dbReference>
<keyword evidence="3" id="KW-0328">Glycosyltransferase</keyword>
<gene>
    <name evidence="12" type="ORF">PBF_06441</name>
</gene>
<keyword evidence="7 9" id="KW-0573">Peptidoglycan synthesis</keyword>
<dbReference type="CDD" id="cd16913">
    <property type="entry name" value="YkuD_like"/>
    <property type="match status" value="1"/>
</dbReference>
<dbReference type="GO" id="GO:0005576">
    <property type="term" value="C:extracellular region"/>
    <property type="evidence" value="ECO:0007669"/>
    <property type="project" value="TreeGrafter"/>
</dbReference>
<evidence type="ECO:0000313" key="12">
    <source>
        <dbReference type="EMBL" id="EWG11749.1"/>
    </source>
</evidence>
<evidence type="ECO:0000256" key="5">
    <source>
        <dbReference type="ARBA" id="ARBA00022801"/>
    </source>
</evidence>
<comment type="caution">
    <text evidence="12">The sequence shown here is derived from an EMBL/GenBank/DDBJ whole genome shotgun (WGS) entry which is preliminary data.</text>
</comment>
<dbReference type="EMBL" id="APVL01000004">
    <property type="protein sequence ID" value="EWG11749.1"/>
    <property type="molecule type" value="Genomic_DNA"/>
</dbReference>
<dbReference type="Proteomes" id="UP000019270">
    <property type="component" value="Unassembled WGS sequence"/>
</dbReference>
<evidence type="ECO:0000256" key="4">
    <source>
        <dbReference type="ARBA" id="ARBA00022679"/>
    </source>
</evidence>
<dbReference type="InterPro" id="IPR018392">
    <property type="entry name" value="LysM"/>
</dbReference>
<name>W7LI52_CYTFI</name>
<keyword evidence="5" id="KW-0378">Hydrolase</keyword>
<dbReference type="InterPro" id="IPR038063">
    <property type="entry name" value="Transpep_catalytic_dom"/>
</dbReference>
<evidence type="ECO:0000256" key="1">
    <source>
        <dbReference type="ARBA" id="ARBA00004752"/>
    </source>
</evidence>
<organism evidence="12 13">
    <name type="scientific">Cytobacillus firmus DS1</name>
    <dbReference type="NCBI Taxonomy" id="1307436"/>
    <lineage>
        <taxon>Bacteria</taxon>
        <taxon>Bacillati</taxon>
        <taxon>Bacillota</taxon>
        <taxon>Bacilli</taxon>
        <taxon>Bacillales</taxon>
        <taxon>Bacillaceae</taxon>
        <taxon>Cytobacillus</taxon>
    </lineage>
</organism>
<accession>W7LI52</accession>
<dbReference type="GO" id="GO:0008360">
    <property type="term" value="P:regulation of cell shape"/>
    <property type="evidence" value="ECO:0007669"/>
    <property type="project" value="UniProtKB-UniRule"/>
</dbReference>
<keyword evidence="8 9" id="KW-0961">Cell wall biogenesis/degradation</keyword>
<reference evidence="12 13" key="2">
    <citation type="journal article" date="2016" name="Sci. Rep.">
        <title>A novel serine protease, Sep1, from Bacillus firmus DS-1 has nematicidal activity and degrades multiple intestinal-associated nematode proteins.</title>
        <authorList>
            <person name="Geng C."/>
            <person name="Nie X."/>
            <person name="Tang Z."/>
            <person name="Zhang Y."/>
            <person name="Lin J."/>
            <person name="Sun M."/>
            <person name="Peng D."/>
        </authorList>
    </citation>
    <scope>NUCLEOTIDE SEQUENCE [LARGE SCALE GENOMIC DNA]</scope>
    <source>
        <strain evidence="12 13">DS1</strain>
    </source>
</reference>
<reference evidence="13" key="1">
    <citation type="submission" date="2013-03" db="EMBL/GenBank/DDBJ databases">
        <title>Draft genome sequence of Bacillus firmus DS1.</title>
        <authorList>
            <person name="Peng D."/>
            <person name="Zhu L."/>
            <person name="Sun M."/>
        </authorList>
    </citation>
    <scope>NUCLEOTIDE SEQUENCE [LARGE SCALE GENOMIC DNA]</scope>
    <source>
        <strain evidence="13">DS1</strain>
    </source>
</reference>
<proteinExistence type="inferred from homology"/>
<evidence type="ECO:0000259" key="11">
    <source>
        <dbReference type="PROSITE" id="PS52029"/>
    </source>
</evidence>
<dbReference type="eggNOG" id="COG1376">
    <property type="taxonomic scope" value="Bacteria"/>
</dbReference>
<dbReference type="Pfam" id="PF01476">
    <property type="entry name" value="LysM"/>
    <property type="match status" value="1"/>
</dbReference>
<evidence type="ECO:0000256" key="3">
    <source>
        <dbReference type="ARBA" id="ARBA00022676"/>
    </source>
</evidence>
<dbReference type="AlphaFoldDB" id="W7LI52"/>
<dbReference type="Gene3D" id="3.10.350.10">
    <property type="entry name" value="LysM domain"/>
    <property type="match status" value="1"/>
</dbReference>
<dbReference type="PANTHER" id="PTHR30582:SF24">
    <property type="entry name" value="L,D-TRANSPEPTIDASE ERFK_SRFK-RELATED"/>
    <property type="match status" value="1"/>
</dbReference>